<keyword evidence="1" id="KW-0732">Signal</keyword>
<dbReference type="RefSeq" id="WP_283383447.1">
    <property type="nucleotide sequence ID" value="NZ_JASHIE010000019.1"/>
</dbReference>
<reference evidence="2 3" key="1">
    <citation type="submission" date="2023-05" db="EMBL/GenBank/DDBJ databases">
        <title>Novel species of genus Flectobacillus isolated from stream in China.</title>
        <authorList>
            <person name="Lu H."/>
        </authorList>
    </citation>
    <scope>NUCLEOTIDE SEQUENCE [LARGE SCALE GENOMIC DNA]</scope>
    <source>
        <strain evidence="2 3">LFS242W</strain>
    </source>
</reference>
<evidence type="ECO:0000313" key="3">
    <source>
        <dbReference type="Proteomes" id="UP001225761"/>
    </source>
</evidence>
<sequence length="469" mass="55419">MRYFYLLSLILSGLSLLAQDKSVKVIYPRTISIKSDSFKLYYPTWKEPETFKNIDSDTLDMGNDAVKNAYYLIISGHDTVRINYSNFPFAKQIFVPMELNGRKFTHRLRVNAVTAYFSADYITENSQKVNFDIPEVYELANIVWTLSKRGQTANNLNKSSKYYQKVLNYFSPFLGHSVFKAIDSTKKNYFEAYYDFRENSLAFSFEGDKIIRKEPYFYIMGNDDRSFSSLFEKLIPEIEDFAKTSNYRKFFADHNSYYTKSIKKQQKLMPVRKMWTWLEQNFDNKFNAYKIVYSPLIRATHSTQNFLTFLPFGKGYFTESVMFVCGPEIFETLKMPNRKERIGYASGIVFTEIDHNYVNKLSLKYQHQIKSIFSNREIWASAGGDTERYSTALSVFNEYMTHAVFCRYVRQTFDKKAALKIIDSRIDLMVNRRKYLKFREFTDKLISLDNRKKVKELYPEILNWASLIK</sequence>
<gene>
    <name evidence="2" type="ORF">QM481_22575</name>
</gene>
<proteinExistence type="predicted"/>
<accession>A0ABT6Z8A5</accession>
<evidence type="ECO:0000313" key="2">
    <source>
        <dbReference type="EMBL" id="MDI9877343.1"/>
    </source>
</evidence>
<dbReference type="EMBL" id="JASHIE010000019">
    <property type="protein sequence ID" value="MDI9877343.1"/>
    <property type="molecule type" value="Genomic_DNA"/>
</dbReference>
<dbReference type="Proteomes" id="UP001225761">
    <property type="component" value="Unassembled WGS sequence"/>
</dbReference>
<feature type="signal peptide" evidence="1">
    <location>
        <begin position="1"/>
        <end position="18"/>
    </location>
</feature>
<organism evidence="2 3">
    <name type="scientific">Flectobacillus rivi</name>
    <dbReference type="NCBI Taxonomy" id="2984209"/>
    <lineage>
        <taxon>Bacteria</taxon>
        <taxon>Pseudomonadati</taxon>
        <taxon>Bacteroidota</taxon>
        <taxon>Cytophagia</taxon>
        <taxon>Cytophagales</taxon>
        <taxon>Flectobacillaceae</taxon>
        <taxon>Flectobacillus</taxon>
    </lineage>
</organism>
<name>A0ABT6Z8A5_9BACT</name>
<comment type="caution">
    <text evidence="2">The sequence shown here is derived from an EMBL/GenBank/DDBJ whole genome shotgun (WGS) entry which is preliminary data.</text>
</comment>
<evidence type="ECO:0000256" key="1">
    <source>
        <dbReference type="SAM" id="SignalP"/>
    </source>
</evidence>
<feature type="chain" id="PRO_5045644148" evidence="1">
    <location>
        <begin position="19"/>
        <end position="469"/>
    </location>
</feature>
<keyword evidence="3" id="KW-1185">Reference proteome</keyword>
<protein>
    <submittedName>
        <fullName evidence="2">DUF4932 domain-containing protein</fullName>
    </submittedName>
</protein>